<dbReference type="SUPFAM" id="SSF54593">
    <property type="entry name" value="Glyoxalase/Bleomycin resistance protein/Dihydroxybiphenyl dioxygenase"/>
    <property type="match status" value="1"/>
</dbReference>
<evidence type="ECO:0000313" key="4">
    <source>
        <dbReference type="Proteomes" id="UP000287519"/>
    </source>
</evidence>
<evidence type="ECO:0000256" key="1">
    <source>
        <dbReference type="ARBA" id="ARBA00022723"/>
    </source>
</evidence>
<evidence type="ECO:0000313" key="3">
    <source>
        <dbReference type="EMBL" id="GCE42160.1"/>
    </source>
</evidence>
<protein>
    <submittedName>
        <fullName evidence="3">Glyoxalase family protein</fullName>
    </submittedName>
</protein>
<sequence length="159" mass="17441">MTEMNHVGVTVSDLEKAIDWYVNVFGLELMDGPIDASLATVGASRRQEVFGPNWTGMRLAHLMTANGTGLELFEFVGPPVESLEDNFTYWRVGPHHIALTVADFDAALQRLLDAGGTQRTGVHDVFGGAYVCYCSDPWGNTVELVSKSYRELSNATMQP</sequence>
<dbReference type="EMBL" id="BHYM01000050">
    <property type="protein sequence ID" value="GCE42160.1"/>
    <property type="molecule type" value="Genomic_DNA"/>
</dbReference>
<keyword evidence="4" id="KW-1185">Reference proteome</keyword>
<feature type="domain" description="VOC" evidence="2">
    <location>
        <begin position="3"/>
        <end position="147"/>
    </location>
</feature>
<dbReference type="InterPro" id="IPR004360">
    <property type="entry name" value="Glyas_Fos-R_dOase_dom"/>
</dbReference>
<accession>A0A402CEX9</accession>
<dbReference type="GO" id="GO:0004493">
    <property type="term" value="F:methylmalonyl-CoA epimerase activity"/>
    <property type="evidence" value="ECO:0007669"/>
    <property type="project" value="TreeGrafter"/>
</dbReference>
<dbReference type="PANTHER" id="PTHR43048:SF6">
    <property type="entry name" value="BLR8189 PROTEIN"/>
    <property type="match status" value="1"/>
</dbReference>
<keyword evidence="1" id="KW-0479">Metal-binding</keyword>
<dbReference type="InterPro" id="IPR051785">
    <property type="entry name" value="MMCE/EMCE_epimerase"/>
</dbReference>
<gene>
    <name evidence="3" type="ORF">Rhow_006099</name>
</gene>
<dbReference type="Gene3D" id="3.10.180.10">
    <property type="entry name" value="2,3-Dihydroxybiphenyl 1,2-Dioxygenase, domain 1"/>
    <property type="match status" value="1"/>
</dbReference>
<dbReference type="Pfam" id="PF00903">
    <property type="entry name" value="Glyoxalase"/>
    <property type="match status" value="1"/>
</dbReference>
<name>A0A402CEX9_RHOWR</name>
<dbReference type="OrthoDB" id="2613830at2"/>
<comment type="caution">
    <text evidence="3">The sequence shown here is derived from an EMBL/GenBank/DDBJ whole genome shotgun (WGS) entry which is preliminary data.</text>
</comment>
<proteinExistence type="predicted"/>
<dbReference type="GO" id="GO:0046491">
    <property type="term" value="P:L-methylmalonyl-CoA metabolic process"/>
    <property type="evidence" value="ECO:0007669"/>
    <property type="project" value="TreeGrafter"/>
</dbReference>
<dbReference type="PROSITE" id="PS51819">
    <property type="entry name" value="VOC"/>
    <property type="match status" value="1"/>
</dbReference>
<organism evidence="3 4">
    <name type="scientific">Rhodococcus wratislaviensis</name>
    <name type="common">Tsukamurella wratislaviensis</name>
    <dbReference type="NCBI Taxonomy" id="44752"/>
    <lineage>
        <taxon>Bacteria</taxon>
        <taxon>Bacillati</taxon>
        <taxon>Actinomycetota</taxon>
        <taxon>Actinomycetes</taxon>
        <taxon>Mycobacteriales</taxon>
        <taxon>Nocardiaceae</taxon>
        <taxon>Rhodococcus</taxon>
    </lineage>
</organism>
<reference evidence="3 4" key="1">
    <citation type="submission" date="2018-11" db="EMBL/GenBank/DDBJ databases">
        <title>Microbial catabolism of amino acid.</title>
        <authorList>
            <person name="Hibi M."/>
            <person name="Ogawa J."/>
        </authorList>
    </citation>
    <scope>NUCLEOTIDE SEQUENCE [LARGE SCALE GENOMIC DNA]</scope>
    <source>
        <strain evidence="3 4">C31-06</strain>
    </source>
</reference>
<dbReference type="InterPro" id="IPR037523">
    <property type="entry name" value="VOC_core"/>
</dbReference>
<evidence type="ECO:0000259" key="2">
    <source>
        <dbReference type="PROSITE" id="PS51819"/>
    </source>
</evidence>
<dbReference type="PANTHER" id="PTHR43048">
    <property type="entry name" value="METHYLMALONYL-COA EPIMERASE"/>
    <property type="match status" value="1"/>
</dbReference>
<dbReference type="Proteomes" id="UP000287519">
    <property type="component" value="Unassembled WGS sequence"/>
</dbReference>
<dbReference type="GO" id="GO:0046872">
    <property type="term" value="F:metal ion binding"/>
    <property type="evidence" value="ECO:0007669"/>
    <property type="project" value="UniProtKB-KW"/>
</dbReference>
<dbReference type="AlphaFoldDB" id="A0A402CEX9"/>
<dbReference type="InterPro" id="IPR029068">
    <property type="entry name" value="Glyas_Bleomycin-R_OHBP_Dase"/>
</dbReference>